<organism evidence="2 3">
    <name type="scientific">Rhizophagus irregularis (strain DAOM 197198w)</name>
    <name type="common">Glomus intraradices</name>
    <dbReference type="NCBI Taxonomy" id="1432141"/>
    <lineage>
        <taxon>Eukaryota</taxon>
        <taxon>Fungi</taxon>
        <taxon>Fungi incertae sedis</taxon>
        <taxon>Mucoromycota</taxon>
        <taxon>Glomeromycotina</taxon>
        <taxon>Glomeromycetes</taxon>
        <taxon>Glomerales</taxon>
        <taxon>Glomeraceae</taxon>
        <taxon>Rhizophagus</taxon>
    </lineage>
</organism>
<proteinExistence type="predicted"/>
<dbReference type="EMBL" id="JEMT01009069">
    <property type="protein sequence ID" value="EXX78467.1"/>
    <property type="molecule type" value="Genomic_DNA"/>
</dbReference>
<evidence type="ECO:0000313" key="2">
    <source>
        <dbReference type="EMBL" id="EXX79234.1"/>
    </source>
</evidence>
<sequence>MSKVFNITITPTDTPKLKELGGDTKGFTITILNLIELSGKVFQDTRYEMVATDVVSKTNLGNINGKLDDTIILNFNAPNAAGTFLEGKVIFYLWEEKALYLKYELKGIIEIKDEVQLFYL</sequence>
<dbReference type="Proteomes" id="UP000022910">
    <property type="component" value="Unassembled WGS sequence"/>
</dbReference>
<protein>
    <submittedName>
        <fullName evidence="2">Uncharacterized protein</fullName>
    </submittedName>
</protein>
<dbReference type="OrthoDB" id="2315201at2759"/>
<evidence type="ECO:0000313" key="3">
    <source>
        <dbReference type="Proteomes" id="UP000022910"/>
    </source>
</evidence>
<name>A0A015LHS9_RHIIW</name>
<dbReference type="HOGENOM" id="CLU_2050874_0_0_1"/>
<reference evidence="2 3" key="1">
    <citation type="submission" date="2014-02" db="EMBL/GenBank/DDBJ databases">
        <title>Single nucleus genome sequencing reveals high similarity among nuclei of an endomycorrhizal fungus.</title>
        <authorList>
            <person name="Lin K."/>
            <person name="Geurts R."/>
            <person name="Zhang Z."/>
            <person name="Limpens E."/>
            <person name="Saunders D.G."/>
            <person name="Mu D."/>
            <person name="Pang E."/>
            <person name="Cao H."/>
            <person name="Cha H."/>
            <person name="Lin T."/>
            <person name="Zhou Q."/>
            <person name="Shang Y."/>
            <person name="Li Y."/>
            <person name="Ivanov S."/>
            <person name="Sharma T."/>
            <person name="Velzen R.V."/>
            <person name="Ruijter N.D."/>
            <person name="Aanen D.K."/>
            <person name="Win J."/>
            <person name="Kamoun S."/>
            <person name="Bisseling T."/>
            <person name="Huang S."/>
        </authorList>
    </citation>
    <scope>NUCLEOTIDE SEQUENCE [LARGE SCALE GENOMIC DNA]</scope>
    <source>
        <strain evidence="2">DAOM 197198w</strain>
        <strain evidence="3">DAOM197198w</strain>
    </source>
</reference>
<evidence type="ECO:0000313" key="1">
    <source>
        <dbReference type="EMBL" id="EXX78467.1"/>
    </source>
</evidence>
<accession>A0A015LHS9</accession>
<dbReference type="AlphaFoldDB" id="A0A015LHS9"/>
<gene>
    <name evidence="2" type="ORF">RirG_007610</name>
    <name evidence="1" type="ORF">RirG_014690</name>
</gene>
<dbReference type="EMBL" id="JEMT01004830">
    <property type="protein sequence ID" value="EXX79234.1"/>
    <property type="molecule type" value="Genomic_DNA"/>
</dbReference>
<keyword evidence="3" id="KW-1185">Reference proteome</keyword>
<comment type="caution">
    <text evidence="2">The sequence shown here is derived from an EMBL/GenBank/DDBJ whole genome shotgun (WGS) entry which is preliminary data.</text>
</comment>